<evidence type="ECO:0000259" key="6">
    <source>
        <dbReference type="Pfam" id="PF00394"/>
    </source>
</evidence>
<name>A0AAD9MBK7_9PEZI</name>
<reference evidence="9" key="1">
    <citation type="journal article" date="2023" name="Mol. Plant Microbe Interact.">
        <title>Elucidating the Obligate Nature and Biological Capacity of an Invasive Fungal Corn Pathogen.</title>
        <authorList>
            <person name="MacCready J.S."/>
            <person name="Roggenkamp E.M."/>
            <person name="Gdanetz K."/>
            <person name="Chilvers M.I."/>
        </authorList>
    </citation>
    <scope>NUCLEOTIDE SEQUENCE</scope>
    <source>
        <strain evidence="9">PM02</strain>
    </source>
</reference>
<comment type="caution">
    <text evidence="9">The sequence shown here is derived from an EMBL/GenBank/DDBJ whole genome shotgun (WGS) entry which is preliminary data.</text>
</comment>
<dbReference type="InterPro" id="IPR011706">
    <property type="entry name" value="Cu-oxidase_C"/>
</dbReference>
<evidence type="ECO:0000313" key="10">
    <source>
        <dbReference type="Proteomes" id="UP001217918"/>
    </source>
</evidence>
<dbReference type="Pfam" id="PF07731">
    <property type="entry name" value="Cu-oxidase_2"/>
    <property type="match status" value="1"/>
</dbReference>
<dbReference type="Proteomes" id="UP001217918">
    <property type="component" value="Unassembled WGS sequence"/>
</dbReference>
<evidence type="ECO:0000259" key="7">
    <source>
        <dbReference type="Pfam" id="PF07731"/>
    </source>
</evidence>
<feature type="domain" description="Plastocyanin-like" evidence="6">
    <location>
        <begin position="99"/>
        <end position="229"/>
    </location>
</feature>
<evidence type="ECO:0000256" key="2">
    <source>
        <dbReference type="ARBA" id="ARBA00022723"/>
    </source>
</evidence>
<feature type="domain" description="Plastocyanin-like" evidence="8">
    <location>
        <begin position="2"/>
        <end position="89"/>
    </location>
</feature>
<dbReference type="EMBL" id="JAQQPM010000003">
    <property type="protein sequence ID" value="KAK2070217.1"/>
    <property type="molecule type" value="Genomic_DNA"/>
</dbReference>
<dbReference type="CDD" id="cd13877">
    <property type="entry name" value="CuRO_2_Fet3p_like"/>
    <property type="match status" value="1"/>
</dbReference>
<dbReference type="InterPro" id="IPR008972">
    <property type="entry name" value="Cupredoxin"/>
</dbReference>
<keyword evidence="2" id="KW-0479">Metal-binding</keyword>
<keyword evidence="5" id="KW-0186">Copper</keyword>
<feature type="domain" description="Plastocyanin-like" evidence="7">
    <location>
        <begin position="309"/>
        <end position="440"/>
    </location>
</feature>
<dbReference type="InterPro" id="IPR001117">
    <property type="entry name" value="Cu-oxidase_2nd"/>
</dbReference>
<dbReference type="AlphaFoldDB" id="A0AAD9MBK7"/>
<dbReference type="InterPro" id="IPR011707">
    <property type="entry name" value="Cu-oxidase-like_N"/>
</dbReference>
<evidence type="ECO:0000256" key="5">
    <source>
        <dbReference type="ARBA" id="ARBA00023008"/>
    </source>
</evidence>
<sequence length="494" mass="55231">MEASTGDTIIVNLNNQLGNQTTGLHFHGIDHVESVEMDGPSGVTQCPVPPESSIQYQFIADKPGTYWYHSHTGGQYVDGLRGPFIVHDPVDPYQGKYDEEVILTVSDWYHTQQVYLARTMLASSNTNSRPPLPDSSIVNEGQPRNIDFVKGKTYRIRVISFSALASHMIHFDSHTMQVIMTDASYIQQSQASQIRIAPAQRYDILLSCTDLDYRNYPYLVSMDVNRDYTNNSVTNSWSANVTGYLMMNTSEPATAVDVVQKWTPVDDLTFPPYDQQAVFASPTQNIVLNFEFCWFDNTPRACFNGQPNIPQKVPALYSAATTNDSNSNPAIYGNVNPFVVNYGDVVQIVVNNRDGAIHPFHLHGHQFQVLDRPKSDTGDWQGHNNTFAATPVRKDTVTVNANSYAVLRYQANNPGVFLFHCHVEWHVDMGLTATIIEAPDHLRGMTFPDDHIQNCKLQDIPYQGNAGGNTQDFTDTSNFNTAYPSVYAGAMYTD</sequence>
<dbReference type="PANTHER" id="PTHR11709:SF361">
    <property type="entry name" value="IRON TRANSPORT MULTICOPPER OXIDASE FET3"/>
    <property type="match status" value="1"/>
</dbReference>
<dbReference type="PANTHER" id="PTHR11709">
    <property type="entry name" value="MULTI-COPPER OXIDASE"/>
    <property type="match status" value="1"/>
</dbReference>
<dbReference type="InterPro" id="IPR002355">
    <property type="entry name" value="Cu_oxidase_Cu_BS"/>
</dbReference>
<dbReference type="GO" id="GO:0033573">
    <property type="term" value="C:high-affinity iron permease complex"/>
    <property type="evidence" value="ECO:0007669"/>
    <property type="project" value="TreeGrafter"/>
</dbReference>
<keyword evidence="3" id="KW-0732">Signal</keyword>
<proteinExistence type="inferred from homology"/>
<dbReference type="GO" id="GO:0010106">
    <property type="term" value="P:cellular response to iron ion starvation"/>
    <property type="evidence" value="ECO:0007669"/>
    <property type="project" value="TreeGrafter"/>
</dbReference>
<evidence type="ECO:0000256" key="4">
    <source>
        <dbReference type="ARBA" id="ARBA00023002"/>
    </source>
</evidence>
<evidence type="ECO:0000259" key="8">
    <source>
        <dbReference type="Pfam" id="PF07732"/>
    </source>
</evidence>
<keyword evidence="10" id="KW-1185">Reference proteome</keyword>
<dbReference type="GO" id="GO:0005507">
    <property type="term" value="F:copper ion binding"/>
    <property type="evidence" value="ECO:0007669"/>
    <property type="project" value="InterPro"/>
</dbReference>
<evidence type="ECO:0000256" key="1">
    <source>
        <dbReference type="ARBA" id="ARBA00010609"/>
    </source>
</evidence>
<dbReference type="InterPro" id="IPR044130">
    <property type="entry name" value="CuRO_2_Fet3-like"/>
</dbReference>
<gene>
    <name evidence="9" type="ORF">P8C59_004730</name>
</gene>
<keyword evidence="4" id="KW-0560">Oxidoreductase</keyword>
<dbReference type="GO" id="GO:0004322">
    <property type="term" value="F:ferroxidase activity"/>
    <property type="evidence" value="ECO:0007669"/>
    <property type="project" value="TreeGrafter"/>
</dbReference>
<organism evidence="9 10">
    <name type="scientific">Phyllachora maydis</name>
    <dbReference type="NCBI Taxonomy" id="1825666"/>
    <lineage>
        <taxon>Eukaryota</taxon>
        <taxon>Fungi</taxon>
        <taxon>Dikarya</taxon>
        <taxon>Ascomycota</taxon>
        <taxon>Pezizomycotina</taxon>
        <taxon>Sordariomycetes</taxon>
        <taxon>Sordariomycetidae</taxon>
        <taxon>Phyllachorales</taxon>
        <taxon>Phyllachoraceae</taxon>
        <taxon>Phyllachora</taxon>
    </lineage>
</organism>
<dbReference type="PROSITE" id="PS00079">
    <property type="entry name" value="MULTICOPPER_OXIDASE1"/>
    <property type="match status" value="2"/>
</dbReference>
<protein>
    <recommendedName>
        <fullName evidence="11">Laccase</fullName>
    </recommendedName>
</protein>
<comment type="similarity">
    <text evidence="1">Belongs to the multicopper oxidase family.</text>
</comment>
<dbReference type="Pfam" id="PF00394">
    <property type="entry name" value="Cu-oxidase"/>
    <property type="match status" value="1"/>
</dbReference>
<dbReference type="InterPro" id="IPR045087">
    <property type="entry name" value="Cu-oxidase_fam"/>
</dbReference>
<dbReference type="GO" id="GO:0033215">
    <property type="term" value="P:reductive iron assimilation"/>
    <property type="evidence" value="ECO:0007669"/>
    <property type="project" value="TreeGrafter"/>
</dbReference>
<evidence type="ECO:0000256" key="3">
    <source>
        <dbReference type="ARBA" id="ARBA00022729"/>
    </source>
</evidence>
<evidence type="ECO:0008006" key="11">
    <source>
        <dbReference type="Google" id="ProtNLM"/>
    </source>
</evidence>
<accession>A0AAD9MBK7</accession>
<dbReference type="SUPFAM" id="SSF49503">
    <property type="entry name" value="Cupredoxins"/>
    <property type="match status" value="3"/>
</dbReference>
<dbReference type="FunFam" id="2.60.40.420:FF:000071">
    <property type="entry name" value="Conidial pigment biosynthesis oxidase Abr1/brown 1"/>
    <property type="match status" value="1"/>
</dbReference>
<dbReference type="Gene3D" id="2.60.40.420">
    <property type="entry name" value="Cupredoxins - blue copper proteins"/>
    <property type="match status" value="3"/>
</dbReference>
<dbReference type="PROSITE" id="PS00080">
    <property type="entry name" value="MULTICOPPER_OXIDASE2"/>
    <property type="match status" value="1"/>
</dbReference>
<dbReference type="InterPro" id="IPR033138">
    <property type="entry name" value="Cu_oxidase_CS"/>
</dbReference>
<evidence type="ECO:0000313" key="9">
    <source>
        <dbReference type="EMBL" id="KAK2070217.1"/>
    </source>
</evidence>
<dbReference type="Pfam" id="PF07732">
    <property type="entry name" value="Cu-oxidase_3"/>
    <property type="match status" value="1"/>
</dbReference>